<evidence type="ECO:0000256" key="4">
    <source>
        <dbReference type="ARBA" id="ARBA00023128"/>
    </source>
</evidence>
<sequence length="424" mass="48849">MRLTAVVRMPMLHKRMKDLSWKRWRKPGIMDLGMEKKLRDEGVDVIDANQFVREMDRNLYPTDWRTLPDMKPVFPKPPAPNSRDHPDWHDKPVMVFEQESFPMEGVNQAQAFTKSVQVKDGLPDSLLESCNFIKLQNPGDAAERIVKQAFLWDAYTEKLPNLKNFDFPTRVFRRPMGIPARRSNELLMRNLLRLIEQDNSSEALSKMISNDEEFRVNVKRHGSDVQMRLSPLMNIMSKRPLCPFLDSSESITENHQIPNIYPFLSTANFNNQNVYKEGDFFSVSANSAFPHIHTAVFSHHIPGSHTHIHPRWNDDRYSGATIMYAFATALLGARRKFGDNSSTLPEPVTSQVVHLTGKEFQFAVFQLNTLDLDNDSSKIKNIVWLTDKINLFSHIENKLGTELFDGYNPEPFKILKGLYSSPTI</sequence>
<keyword evidence="5" id="KW-0687">Ribonucleoprotein</keyword>
<evidence type="ECO:0000256" key="7">
    <source>
        <dbReference type="ARBA" id="ARBA00039442"/>
    </source>
</evidence>
<evidence type="ECO:0000256" key="6">
    <source>
        <dbReference type="ARBA" id="ARBA00037985"/>
    </source>
</evidence>
<keyword evidence="2" id="KW-0809">Transit peptide</keyword>
<reference evidence="9 10" key="1">
    <citation type="submission" date="2015-12" db="EMBL/GenBank/DDBJ databases">
        <title>The genome of Folsomia candida.</title>
        <authorList>
            <person name="Faddeeva A."/>
            <person name="Derks M.F."/>
            <person name="Anvar Y."/>
            <person name="Smit S."/>
            <person name="Van Straalen N."/>
            <person name="Roelofs D."/>
        </authorList>
    </citation>
    <scope>NUCLEOTIDE SEQUENCE [LARGE SCALE GENOMIC DNA]</scope>
    <source>
        <strain evidence="9 10">VU population</strain>
        <tissue evidence="9">Whole body</tissue>
    </source>
</reference>
<evidence type="ECO:0000256" key="5">
    <source>
        <dbReference type="ARBA" id="ARBA00023274"/>
    </source>
</evidence>
<dbReference type="AlphaFoldDB" id="A0A226F4A8"/>
<dbReference type="GO" id="GO:1990904">
    <property type="term" value="C:ribonucleoprotein complex"/>
    <property type="evidence" value="ECO:0007669"/>
    <property type="project" value="UniProtKB-KW"/>
</dbReference>
<proteinExistence type="inferred from homology"/>
<dbReference type="OrthoDB" id="5835618at2759"/>
<organism evidence="9 10">
    <name type="scientific">Folsomia candida</name>
    <name type="common">Springtail</name>
    <dbReference type="NCBI Taxonomy" id="158441"/>
    <lineage>
        <taxon>Eukaryota</taxon>
        <taxon>Metazoa</taxon>
        <taxon>Ecdysozoa</taxon>
        <taxon>Arthropoda</taxon>
        <taxon>Hexapoda</taxon>
        <taxon>Collembola</taxon>
        <taxon>Entomobryomorpha</taxon>
        <taxon>Isotomoidea</taxon>
        <taxon>Isotomidae</taxon>
        <taxon>Proisotominae</taxon>
        <taxon>Folsomia</taxon>
    </lineage>
</organism>
<keyword evidence="10" id="KW-1185">Reference proteome</keyword>
<name>A0A226F4A8_FOLCA</name>
<dbReference type="InterPro" id="IPR010793">
    <property type="entry name" value="Ribosomal_mL37/mL65"/>
</dbReference>
<evidence type="ECO:0000313" key="10">
    <source>
        <dbReference type="Proteomes" id="UP000198287"/>
    </source>
</evidence>
<dbReference type="GO" id="GO:0005840">
    <property type="term" value="C:ribosome"/>
    <property type="evidence" value="ECO:0007669"/>
    <property type="project" value="UniProtKB-KW"/>
</dbReference>
<evidence type="ECO:0000256" key="2">
    <source>
        <dbReference type="ARBA" id="ARBA00022946"/>
    </source>
</evidence>
<comment type="caution">
    <text evidence="9">The sequence shown here is derived from an EMBL/GenBank/DDBJ whole genome shotgun (WGS) entry which is preliminary data.</text>
</comment>
<comment type="subcellular location">
    <subcellularLocation>
        <location evidence="1">Mitochondrion</location>
    </subcellularLocation>
</comment>
<dbReference type="GO" id="GO:0005739">
    <property type="term" value="C:mitochondrion"/>
    <property type="evidence" value="ECO:0007669"/>
    <property type="project" value="UniProtKB-SubCell"/>
</dbReference>
<dbReference type="EMBL" id="LNIX01000001">
    <property type="protein sequence ID" value="OXA64021.1"/>
    <property type="molecule type" value="Genomic_DNA"/>
</dbReference>
<accession>A0A226F4A8</accession>
<dbReference type="Proteomes" id="UP000198287">
    <property type="component" value="Unassembled WGS sequence"/>
</dbReference>
<keyword evidence="3" id="KW-0689">Ribosomal protein</keyword>
<dbReference type="GO" id="GO:0003735">
    <property type="term" value="F:structural constituent of ribosome"/>
    <property type="evidence" value="ECO:0007669"/>
    <property type="project" value="InterPro"/>
</dbReference>
<dbReference type="InterPro" id="IPR052482">
    <property type="entry name" value="mtLSU_mL37"/>
</dbReference>
<dbReference type="Pfam" id="PF07147">
    <property type="entry name" value="PDCD9"/>
    <property type="match status" value="1"/>
</dbReference>
<dbReference type="GO" id="GO:0006412">
    <property type="term" value="P:translation"/>
    <property type="evidence" value="ECO:0007669"/>
    <property type="project" value="InterPro"/>
</dbReference>
<gene>
    <name evidence="9" type="ORF">Fcan01_02181</name>
</gene>
<dbReference type="PANTHER" id="PTHR15889">
    <property type="entry name" value="MITOCHONDRIAL RIBOSOMAL PROTEIN L37"/>
    <property type="match status" value="1"/>
</dbReference>
<evidence type="ECO:0000256" key="8">
    <source>
        <dbReference type="ARBA" id="ARBA00041617"/>
    </source>
</evidence>
<keyword evidence="4" id="KW-0496">Mitochondrion</keyword>
<comment type="similarity">
    <text evidence="6">Belongs to the mitochondrion-specific ribosomal protein mL37 family.</text>
</comment>
<dbReference type="STRING" id="158441.A0A226F4A8"/>
<dbReference type="OMA" id="EPHIIVQ"/>
<evidence type="ECO:0000313" key="9">
    <source>
        <dbReference type="EMBL" id="OXA64021.1"/>
    </source>
</evidence>
<evidence type="ECO:0000256" key="3">
    <source>
        <dbReference type="ARBA" id="ARBA00022980"/>
    </source>
</evidence>
<evidence type="ECO:0000256" key="1">
    <source>
        <dbReference type="ARBA" id="ARBA00004173"/>
    </source>
</evidence>
<dbReference type="PANTHER" id="PTHR15889:SF2">
    <property type="entry name" value="LARGE RIBOSOMAL SUBUNIT PROTEIN ML37"/>
    <property type="match status" value="1"/>
</dbReference>
<protein>
    <recommendedName>
        <fullName evidence="7">Large ribosomal subunit protein mL37</fullName>
    </recommendedName>
    <alternativeName>
        <fullName evidence="8">39S ribosomal protein L37, mitochondrial</fullName>
    </alternativeName>
</protein>